<dbReference type="PANTHER" id="PTHR32268:SF11">
    <property type="entry name" value="HOMOSERINE O-ACETYLTRANSFERASE"/>
    <property type="match status" value="1"/>
</dbReference>
<proteinExistence type="predicted"/>
<dbReference type="PANTHER" id="PTHR32268">
    <property type="entry name" value="HOMOSERINE O-ACETYLTRANSFERASE"/>
    <property type="match status" value="1"/>
</dbReference>
<protein>
    <submittedName>
        <fullName evidence="3">Homoserine O-succinyltransferase</fullName>
        <ecNumber evidence="3">2.3.1.46</ecNumber>
    </submittedName>
</protein>
<dbReference type="PIRSF" id="PIRSF000443">
    <property type="entry name" value="Homoser_Ac_trans"/>
    <property type="match status" value="1"/>
</dbReference>
<dbReference type="EMBL" id="JBHPON010000002">
    <property type="protein sequence ID" value="MFC6037169.1"/>
    <property type="molecule type" value="Genomic_DNA"/>
</dbReference>
<evidence type="ECO:0000256" key="1">
    <source>
        <dbReference type="ARBA" id="ARBA00022679"/>
    </source>
</evidence>
<accession>A0ABW1KZ54</accession>
<dbReference type="RefSeq" id="WP_379881588.1">
    <property type="nucleotide sequence ID" value="NZ_JBHPON010000002.1"/>
</dbReference>
<dbReference type="NCBIfam" id="NF006449">
    <property type="entry name" value="PRK08775.1"/>
    <property type="match status" value="1"/>
</dbReference>
<reference evidence="3 4" key="1">
    <citation type="submission" date="2024-09" db="EMBL/GenBank/DDBJ databases">
        <authorList>
            <person name="Zhang Z.-H."/>
        </authorList>
    </citation>
    <scope>NUCLEOTIDE SEQUENCE [LARGE SCALE GENOMIC DNA]</scope>
    <source>
        <strain evidence="3 4">HHTR114</strain>
    </source>
</reference>
<dbReference type="InterPro" id="IPR000073">
    <property type="entry name" value="AB_hydrolase_1"/>
</dbReference>
<dbReference type="SUPFAM" id="SSF53474">
    <property type="entry name" value="alpha/beta-Hydrolases"/>
    <property type="match status" value="1"/>
</dbReference>
<dbReference type="Gene3D" id="3.40.50.1820">
    <property type="entry name" value="alpha/beta hydrolase"/>
    <property type="match status" value="1"/>
</dbReference>
<sequence>MSAATQERTEKGAKKKSQPFCDVSVFLPADFILDSGESLSRPELKVRVYGDLEKPAIIAAGGISAGRAVAQCKDSEGWWSDVIAPNGFVDLERFCVIGFDFLPNAGETARTITTHDHARALTDALDVLNIEKLYGFLGASYGGMIGLAFAEAYPDRIEKLCAISAPDRAHPSATALRGVQRRVIEFAAKLGDSKAGVSLARQIAMVTYRTPEEFAERFESMPGETAGAPYDVCDYLIARGDAYHLDPQRYVTLSDSIDRHRVDPAKIAAQSLIIAPDSDRLTPLCDLKRLADGVPGAQFIEIPSLYGHDAFLKNADLIGPHIKKFFEEKK</sequence>
<comment type="caution">
    <text evidence="3">The sequence shown here is derived from an EMBL/GenBank/DDBJ whole genome shotgun (WGS) entry which is preliminary data.</text>
</comment>
<evidence type="ECO:0000313" key="4">
    <source>
        <dbReference type="Proteomes" id="UP001596116"/>
    </source>
</evidence>
<dbReference type="Pfam" id="PF00561">
    <property type="entry name" value="Abhydrolase_1"/>
    <property type="match status" value="1"/>
</dbReference>
<keyword evidence="4" id="KW-1185">Reference proteome</keyword>
<dbReference type="InterPro" id="IPR008220">
    <property type="entry name" value="HAT_MetX-like"/>
</dbReference>
<keyword evidence="1 3" id="KW-0808">Transferase</keyword>
<name>A0ABW1KZ54_9PROT</name>
<evidence type="ECO:0000259" key="2">
    <source>
        <dbReference type="Pfam" id="PF00561"/>
    </source>
</evidence>
<gene>
    <name evidence="3" type="ORF">ACFMB1_16555</name>
</gene>
<dbReference type="Proteomes" id="UP001596116">
    <property type="component" value="Unassembled WGS sequence"/>
</dbReference>
<organism evidence="3 4">
    <name type="scientific">Hyphococcus aureus</name>
    <dbReference type="NCBI Taxonomy" id="2666033"/>
    <lineage>
        <taxon>Bacteria</taxon>
        <taxon>Pseudomonadati</taxon>
        <taxon>Pseudomonadota</taxon>
        <taxon>Alphaproteobacteria</taxon>
        <taxon>Parvularculales</taxon>
        <taxon>Parvularculaceae</taxon>
        <taxon>Hyphococcus</taxon>
    </lineage>
</organism>
<keyword evidence="3" id="KW-0012">Acyltransferase</keyword>
<dbReference type="EC" id="2.3.1.46" evidence="3"/>
<dbReference type="InterPro" id="IPR029058">
    <property type="entry name" value="AB_hydrolase_fold"/>
</dbReference>
<feature type="domain" description="AB hydrolase-1" evidence="2">
    <location>
        <begin position="74"/>
        <end position="314"/>
    </location>
</feature>
<dbReference type="GO" id="GO:0008899">
    <property type="term" value="F:homoserine O-succinyltransferase activity"/>
    <property type="evidence" value="ECO:0007669"/>
    <property type="project" value="UniProtKB-EC"/>
</dbReference>
<evidence type="ECO:0000313" key="3">
    <source>
        <dbReference type="EMBL" id="MFC6037169.1"/>
    </source>
</evidence>